<dbReference type="PANTHER" id="PTHR36688">
    <property type="entry name" value="ENDO/EXONUCLEASE/PHOSPHATASE DOMAIN-CONTAINING PROTEIN"/>
    <property type="match status" value="1"/>
</dbReference>
<dbReference type="Gene3D" id="3.60.10.10">
    <property type="entry name" value="Endonuclease/exonuclease/phosphatase"/>
    <property type="match status" value="1"/>
</dbReference>
<keyword evidence="2" id="KW-0695">RNA-directed DNA polymerase</keyword>
<dbReference type="InterPro" id="IPR005135">
    <property type="entry name" value="Endo/exonuclease/phosphatase"/>
</dbReference>
<dbReference type="PROSITE" id="PS50878">
    <property type="entry name" value="RT_POL"/>
    <property type="match status" value="1"/>
</dbReference>
<proteinExistence type="predicted"/>
<dbReference type="GO" id="GO:0003964">
    <property type="term" value="F:RNA-directed DNA polymerase activity"/>
    <property type="evidence" value="ECO:0007669"/>
    <property type="project" value="UniProtKB-KW"/>
</dbReference>
<dbReference type="Pfam" id="PF14529">
    <property type="entry name" value="Exo_endo_phos_2"/>
    <property type="match status" value="1"/>
</dbReference>
<dbReference type="SUPFAM" id="SSF56219">
    <property type="entry name" value="DNase I-like"/>
    <property type="match status" value="1"/>
</dbReference>
<keyword evidence="2" id="KW-0808">Transferase</keyword>
<dbReference type="Pfam" id="PF00078">
    <property type="entry name" value="RVT_1"/>
    <property type="match status" value="1"/>
</dbReference>
<dbReference type="AlphaFoldDB" id="A0A8X7BBW0"/>
<evidence type="ECO:0000313" key="3">
    <source>
        <dbReference type="Proteomes" id="UP000887159"/>
    </source>
</evidence>
<evidence type="ECO:0000259" key="1">
    <source>
        <dbReference type="PROSITE" id="PS50878"/>
    </source>
</evidence>
<comment type="caution">
    <text evidence="2">The sequence shown here is derived from an EMBL/GenBank/DDBJ whole genome shotgun (WGS) entry which is preliminary data.</text>
</comment>
<sequence>MVTWNANGLRSRMWELRDFVNKYKPDIISLQETWLRPSHTIALANYRIYRNDRNHTTHNAYTARTGGGTAIMIKNSMKHTHIPTPNLNGVEATMVTLTPELGEQTLIISLYNPPHLNINNLNQSIDTLMNQGFPSTIIMGDFNAKHSSWGCDVDTRRGITFNHHIQRSGYRILAPPTPTRYGHDSASTLDLAISTNVDWPCTVTSISELSSDHNPVTFEFTTTTHFFPPPNKRYTHMKTNWGKFTQNLNIPDNFTLPEANTPEDIDEQIAAFTDRLHQAYKNASKPLKHNDTFYISRDLNQLFKERNRARKIWHYTRSPADKNTLNRLQKQIKKIVLKHEQKQWDESLACLEAEDGSLWKAARNSRKKAQPIPALKGPAKIAYSDADKSEVIADSLQNQFKLNDITNDTDRAITHVVHTYLNNENNFTNIPPPPPLPSEIIDHIDKVINKAAGIDRTTNRMLKHLPLVPIFELTNIIHNIIKIGYFPIVWKTATVVPILKPGKDPTQAESFRPIALLSILGKVAEKIILNRLYHHVEENNILIPEQHGFRPDLSTTHQLLRVVETIKSGFKNKKSTGAVFLDIQKAFDRVWREGLIFKLIKYDFPPPLIKLISSYLTDRNFSVKINDTYSSHRPTEAGVAQGTLISPLLFNIYVNDIPIHHNTTLCMFADDTAILASHTEPKLVARAINRHLLVLEDWFSKWKIALNVAKTEAAFFTRKTRLNYPDIYLHNERIPWSQSTKYLGVTLDKKLTFKQHITRIRENFIKKAHTFSHLICRRSKLSRSNKLLIYSSLLRPVITYASPVWSFAAKTHIQKLEVLQNKTLRQILKADCTHKNPQTPNYQSESPIARYGHWKPPIPYTTTVPPPGPKSPH</sequence>
<name>A0A8X7BBW0_TRICX</name>
<dbReference type="Proteomes" id="UP000887159">
    <property type="component" value="Unassembled WGS sequence"/>
</dbReference>
<reference evidence="2" key="1">
    <citation type="submission" date="2020-08" db="EMBL/GenBank/DDBJ databases">
        <title>Multicomponent nature underlies the extraordinary mechanical properties of spider dragline silk.</title>
        <authorList>
            <person name="Kono N."/>
            <person name="Nakamura H."/>
            <person name="Mori M."/>
            <person name="Yoshida Y."/>
            <person name="Ohtoshi R."/>
            <person name="Malay A.D."/>
            <person name="Moran D.A.P."/>
            <person name="Tomita M."/>
            <person name="Numata K."/>
            <person name="Arakawa K."/>
        </authorList>
    </citation>
    <scope>NUCLEOTIDE SEQUENCE</scope>
</reference>
<dbReference type="InterPro" id="IPR000477">
    <property type="entry name" value="RT_dom"/>
</dbReference>
<dbReference type="EMBL" id="BMAU01021374">
    <property type="protein sequence ID" value="GFY26058.1"/>
    <property type="molecule type" value="Genomic_DNA"/>
</dbReference>
<dbReference type="PANTHER" id="PTHR36688:SF2">
    <property type="entry name" value="ENDONUCLEASE_EXONUCLEASE_PHOSPHATASE DOMAIN-CONTAINING PROTEIN"/>
    <property type="match status" value="1"/>
</dbReference>
<dbReference type="InterPro" id="IPR043502">
    <property type="entry name" value="DNA/RNA_pol_sf"/>
</dbReference>
<dbReference type="SUPFAM" id="SSF56672">
    <property type="entry name" value="DNA/RNA polymerases"/>
    <property type="match status" value="1"/>
</dbReference>
<dbReference type="InterPro" id="IPR036691">
    <property type="entry name" value="Endo/exonu/phosph_ase_sf"/>
</dbReference>
<gene>
    <name evidence="2" type="primary">pol</name>
    <name evidence="2" type="ORF">TNCV_353761</name>
</gene>
<dbReference type="InterPro" id="IPR052560">
    <property type="entry name" value="RdDP_mobile_element"/>
</dbReference>
<keyword evidence="3" id="KW-1185">Reference proteome</keyword>
<keyword evidence="2" id="KW-0548">Nucleotidyltransferase</keyword>
<organism evidence="2 3">
    <name type="scientific">Trichonephila clavipes</name>
    <name type="common">Golden silk orbweaver</name>
    <name type="synonym">Nephila clavipes</name>
    <dbReference type="NCBI Taxonomy" id="2585209"/>
    <lineage>
        <taxon>Eukaryota</taxon>
        <taxon>Metazoa</taxon>
        <taxon>Ecdysozoa</taxon>
        <taxon>Arthropoda</taxon>
        <taxon>Chelicerata</taxon>
        <taxon>Arachnida</taxon>
        <taxon>Araneae</taxon>
        <taxon>Araneomorphae</taxon>
        <taxon>Entelegynae</taxon>
        <taxon>Araneoidea</taxon>
        <taxon>Nephilidae</taxon>
        <taxon>Trichonephila</taxon>
    </lineage>
</organism>
<feature type="domain" description="Reverse transcriptase" evidence="1">
    <location>
        <begin position="479"/>
        <end position="747"/>
    </location>
</feature>
<protein>
    <submittedName>
        <fullName evidence="2">RNA-directed DNA polymerase from mobile element jockey</fullName>
    </submittedName>
</protein>
<evidence type="ECO:0000313" key="2">
    <source>
        <dbReference type="EMBL" id="GFY26058.1"/>
    </source>
</evidence>
<accession>A0A8X7BBW0</accession>
<dbReference type="CDD" id="cd01650">
    <property type="entry name" value="RT_nLTR_like"/>
    <property type="match status" value="1"/>
</dbReference>